<protein>
    <submittedName>
        <fullName evidence="1">Uncharacterized protein</fullName>
    </submittedName>
</protein>
<dbReference type="OrthoDB" id="1097271at2"/>
<evidence type="ECO:0000313" key="1">
    <source>
        <dbReference type="EMBL" id="MBB4026989.1"/>
    </source>
</evidence>
<evidence type="ECO:0000313" key="2">
    <source>
        <dbReference type="Proteomes" id="UP000546007"/>
    </source>
</evidence>
<proteinExistence type="predicted"/>
<dbReference type="EMBL" id="JACIES010000007">
    <property type="protein sequence ID" value="MBB4026989.1"/>
    <property type="molecule type" value="Genomic_DNA"/>
</dbReference>
<dbReference type="RefSeq" id="WP_124317683.1">
    <property type="nucleotide sequence ID" value="NZ_AP028155.1"/>
</dbReference>
<dbReference type="GeneID" id="93102201"/>
<reference evidence="1 2" key="1">
    <citation type="submission" date="2020-08" db="EMBL/GenBank/DDBJ databases">
        <title>Genomic Encyclopedia of Type Strains, Phase IV (KMG-IV): sequencing the most valuable type-strain genomes for metagenomic binning, comparative biology and taxonomic classification.</title>
        <authorList>
            <person name="Goeker M."/>
        </authorList>
    </citation>
    <scope>NUCLEOTIDE SEQUENCE [LARGE SCALE GENOMIC DNA]</scope>
    <source>
        <strain evidence="1 2">DSM 105721</strain>
    </source>
</reference>
<name>A0A7W6MZF7_9BACT</name>
<dbReference type="AlphaFoldDB" id="A0A7W6MZF7"/>
<accession>A0A7W6MZF7</accession>
<comment type="caution">
    <text evidence="1">The sequence shown here is derived from an EMBL/GenBank/DDBJ whole genome shotgun (WGS) entry which is preliminary data.</text>
</comment>
<gene>
    <name evidence="1" type="ORF">GGR14_002792</name>
</gene>
<organism evidence="1 2">
    <name type="scientific">Butyricimonas faecihominis</name>
    <dbReference type="NCBI Taxonomy" id="1472416"/>
    <lineage>
        <taxon>Bacteria</taxon>
        <taxon>Pseudomonadati</taxon>
        <taxon>Bacteroidota</taxon>
        <taxon>Bacteroidia</taxon>
        <taxon>Bacteroidales</taxon>
        <taxon>Odoribacteraceae</taxon>
        <taxon>Butyricimonas</taxon>
    </lineage>
</organism>
<keyword evidence="2" id="KW-1185">Reference proteome</keyword>
<sequence length="175" mass="20462">MKNVILTLLVYLSYVVMVNASTAINIRKEDTLSKRVINGLEIVPIRTKVGCCKELETIHWKLHVPDFDKSFQKFESKYPGYIGESLTHEMVEMLADWKEHIWTEVIPTEIKALLKKCVPSSEEGFILLAYVDKEGCVFEVEFIIMKWNWFLYNKFGTCHPTKLKKMVEDEYGENF</sequence>
<dbReference type="Proteomes" id="UP000546007">
    <property type="component" value="Unassembled WGS sequence"/>
</dbReference>